<evidence type="ECO:0000256" key="1">
    <source>
        <dbReference type="SAM" id="Phobius"/>
    </source>
</evidence>
<comment type="caution">
    <text evidence="2">The sequence shown here is derived from an EMBL/GenBank/DDBJ whole genome shotgun (WGS) entry which is preliminary data.</text>
</comment>
<keyword evidence="3" id="KW-1185">Reference proteome</keyword>
<evidence type="ECO:0008006" key="4">
    <source>
        <dbReference type="Google" id="ProtNLM"/>
    </source>
</evidence>
<dbReference type="InterPro" id="IPR036691">
    <property type="entry name" value="Endo/exonu/phosph_ase_sf"/>
</dbReference>
<dbReference type="Gene3D" id="3.60.10.10">
    <property type="entry name" value="Endonuclease/exonuclease/phosphatase"/>
    <property type="match status" value="1"/>
</dbReference>
<evidence type="ECO:0000313" key="3">
    <source>
        <dbReference type="Proteomes" id="UP000324222"/>
    </source>
</evidence>
<keyword evidence="1" id="KW-0472">Membrane</keyword>
<feature type="transmembrane region" description="Helical" evidence="1">
    <location>
        <begin position="149"/>
        <end position="167"/>
    </location>
</feature>
<name>A0A5B7ET06_PORTR</name>
<keyword evidence="1" id="KW-1133">Transmembrane helix</keyword>
<dbReference type="EMBL" id="VSRR010003470">
    <property type="protein sequence ID" value="MPC36276.1"/>
    <property type="molecule type" value="Genomic_DNA"/>
</dbReference>
<proteinExistence type="predicted"/>
<organism evidence="2 3">
    <name type="scientific">Portunus trituberculatus</name>
    <name type="common">Swimming crab</name>
    <name type="synonym">Neptunus trituberculatus</name>
    <dbReference type="NCBI Taxonomy" id="210409"/>
    <lineage>
        <taxon>Eukaryota</taxon>
        <taxon>Metazoa</taxon>
        <taxon>Ecdysozoa</taxon>
        <taxon>Arthropoda</taxon>
        <taxon>Crustacea</taxon>
        <taxon>Multicrustacea</taxon>
        <taxon>Malacostraca</taxon>
        <taxon>Eumalacostraca</taxon>
        <taxon>Eucarida</taxon>
        <taxon>Decapoda</taxon>
        <taxon>Pleocyemata</taxon>
        <taxon>Brachyura</taxon>
        <taxon>Eubrachyura</taxon>
        <taxon>Portunoidea</taxon>
        <taxon>Portunidae</taxon>
        <taxon>Portuninae</taxon>
        <taxon>Portunus</taxon>
    </lineage>
</organism>
<protein>
    <recommendedName>
        <fullName evidence="4">Endonuclease/exonuclease/phosphatase domain-containing protein</fullName>
    </recommendedName>
</protein>
<sequence length="183" mass="20946">MLHLLHNDLTCSRTHALESSEFSLIWLRLNSHSLIKFICAVCLYPNSSDYNKFFDYLSSKVEHILSLYPSVEISMPGDFNLHHQLCHSSPFIDHPDELVFNFPILHDLEQLVQHPTHVLEIRPTFLIFSLPLIFLLLLLPYLLHWAPPITVSFLYLVLFLQSFLKIFQGGGASGILHQPAGAT</sequence>
<feature type="transmembrane region" description="Helical" evidence="1">
    <location>
        <begin position="125"/>
        <end position="143"/>
    </location>
</feature>
<dbReference type="Proteomes" id="UP000324222">
    <property type="component" value="Unassembled WGS sequence"/>
</dbReference>
<dbReference type="AlphaFoldDB" id="A0A5B7ET06"/>
<keyword evidence="1" id="KW-0812">Transmembrane</keyword>
<reference evidence="2 3" key="1">
    <citation type="submission" date="2019-05" db="EMBL/GenBank/DDBJ databases">
        <title>Another draft genome of Portunus trituberculatus and its Hox gene families provides insights of decapod evolution.</title>
        <authorList>
            <person name="Jeong J.-H."/>
            <person name="Song I."/>
            <person name="Kim S."/>
            <person name="Choi T."/>
            <person name="Kim D."/>
            <person name="Ryu S."/>
            <person name="Kim W."/>
        </authorList>
    </citation>
    <scope>NUCLEOTIDE SEQUENCE [LARGE SCALE GENOMIC DNA]</scope>
    <source>
        <tissue evidence="2">Muscle</tissue>
    </source>
</reference>
<gene>
    <name evidence="2" type="ORF">E2C01_029729</name>
</gene>
<evidence type="ECO:0000313" key="2">
    <source>
        <dbReference type="EMBL" id="MPC36276.1"/>
    </source>
</evidence>
<accession>A0A5B7ET06</accession>